<dbReference type="EMBL" id="JAYWIO010000008">
    <property type="protein sequence ID" value="KAK7247041.1"/>
    <property type="molecule type" value="Genomic_DNA"/>
</dbReference>
<dbReference type="Gene3D" id="3.40.50.2000">
    <property type="entry name" value="Glycogen Phosphorylase B"/>
    <property type="match status" value="2"/>
</dbReference>
<evidence type="ECO:0000313" key="8">
    <source>
        <dbReference type="Proteomes" id="UP001372338"/>
    </source>
</evidence>
<feature type="region of interest" description="Disordered" evidence="6">
    <location>
        <begin position="458"/>
        <end position="482"/>
    </location>
</feature>
<protein>
    <recommendedName>
        <fullName evidence="5">Glycosyltransferase</fullName>
        <ecNumber evidence="5">2.4.1.-</ecNumber>
    </recommendedName>
</protein>
<dbReference type="EC" id="2.4.1.-" evidence="5"/>
<comment type="caution">
    <text evidence="7">The sequence shown here is derived from an EMBL/GenBank/DDBJ whole genome shotgun (WGS) entry which is preliminary data.</text>
</comment>
<evidence type="ECO:0000256" key="1">
    <source>
        <dbReference type="ARBA" id="ARBA00009995"/>
    </source>
</evidence>
<name>A0AAN9E6L5_CROPI</name>
<dbReference type="Proteomes" id="UP001372338">
    <property type="component" value="Unassembled WGS sequence"/>
</dbReference>
<dbReference type="CDD" id="cd03784">
    <property type="entry name" value="GT1_Gtf-like"/>
    <property type="match status" value="1"/>
</dbReference>
<dbReference type="PANTHER" id="PTHR11926">
    <property type="entry name" value="GLUCOSYL/GLUCURONOSYL TRANSFERASES"/>
    <property type="match status" value="1"/>
</dbReference>
<dbReference type="FunFam" id="3.40.50.2000:FF:000167">
    <property type="entry name" value="Glycosyltransferase"/>
    <property type="match status" value="1"/>
</dbReference>
<keyword evidence="2 4" id="KW-0328">Glycosyltransferase</keyword>
<evidence type="ECO:0000256" key="3">
    <source>
        <dbReference type="ARBA" id="ARBA00022679"/>
    </source>
</evidence>
<evidence type="ECO:0000256" key="6">
    <source>
        <dbReference type="SAM" id="MobiDB-lite"/>
    </source>
</evidence>
<dbReference type="SUPFAM" id="SSF53756">
    <property type="entry name" value="UDP-Glycosyltransferase/glycogen phosphorylase"/>
    <property type="match status" value="1"/>
</dbReference>
<sequence length="482" mass="54002">MLRHNFLLVTYPAQGHLNPALQFAKRLIANGARVTLTITIRMYRRLSDKTTIPGLSFAPFSDGYDDGFDALKMGPDDYHHFASSLKRRGSDFVTNLINTKAREGDPFTCLTYTLIIPWAGEVARGFHLPTALLWIEPATVFDILYYSFHGYGDSIMGKSKDPSCSIELPGLPLVLSPRDIPSFLVSRNSVLSFILPSFEEQFQALDKESEGKTNDPIVVLVNTFEALEPEALRAVDKFNMIPIGPLIPSAFLDGKDPNDTSFGGDPFQASNDYVEWLDSKEKSSVVYVSFGSFMHLPKKQMEEIASGLLDCGHPFLWVIRENPKRGNDDDDEEKEEKLSCLEELEKKGKIVKWCSQVEVLQHPSLGCFLTHCGWNSTIESLVSGVPLVAFPQWSDQMTNAKLIEDVWKVGVRVDHEKSEEGIVEGEEIRKCLEVVMGGGERGDELRRNARKWKGLAREAVKEGGPSEKNLRTFLDSIGQHKE</sequence>
<dbReference type="GO" id="GO:0080043">
    <property type="term" value="F:quercetin 3-O-glucosyltransferase activity"/>
    <property type="evidence" value="ECO:0007669"/>
    <property type="project" value="TreeGrafter"/>
</dbReference>
<evidence type="ECO:0000256" key="4">
    <source>
        <dbReference type="RuleBase" id="RU003718"/>
    </source>
</evidence>
<proteinExistence type="inferred from homology"/>
<accession>A0AAN9E6L5</accession>
<organism evidence="7 8">
    <name type="scientific">Crotalaria pallida</name>
    <name type="common">Smooth rattlebox</name>
    <name type="synonym">Crotalaria striata</name>
    <dbReference type="NCBI Taxonomy" id="3830"/>
    <lineage>
        <taxon>Eukaryota</taxon>
        <taxon>Viridiplantae</taxon>
        <taxon>Streptophyta</taxon>
        <taxon>Embryophyta</taxon>
        <taxon>Tracheophyta</taxon>
        <taxon>Spermatophyta</taxon>
        <taxon>Magnoliopsida</taxon>
        <taxon>eudicotyledons</taxon>
        <taxon>Gunneridae</taxon>
        <taxon>Pentapetalae</taxon>
        <taxon>rosids</taxon>
        <taxon>fabids</taxon>
        <taxon>Fabales</taxon>
        <taxon>Fabaceae</taxon>
        <taxon>Papilionoideae</taxon>
        <taxon>50 kb inversion clade</taxon>
        <taxon>genistoids sensu lato</taxon>
        <taxon>core genistoids</taxon>
        <taxon>Crotalarieae</taxon>
        <taxon>Crotalaria</taxon>
    </lineage>
</organism>
<evidence type="ECO:0000256" key="2">
    <source>
        <dbReference type="ARBA" id="ARBA00022676"/>
    </source>
</evidence>
<dbReference type="PANTHER" id="PTHR11926:SF1421">
    <property type="entry name" value="GLYCOSYLTRANSFERASE"/>
    <property type="match status" value="1"/>
</dbReference>
<dbReference type="GO" id="GO:0080044">
    <property type="term" value="F:quercetin 7-O-glucosyltransferase activity"/>
    <property type="evidence" value="ECO:0007669"/>
    <property type="project" value="TreeGrafter"/>
</dbReference>
<dbReference type="InterPro" id="IPR035595">
    <property type="entry name" value="UDP_glycos_trans_CS"/>
</dbReference>
<dbReference type="FunFam" id="3.40.50.2000:FF:000237">
    <property type="entry name" value="Glycosyltransferase"/>
    <property type="match status" value="1"/>
</dbReference>
<keyword evidence="3 4" id="KW-0808">Transferase</keyword>
<feature type="compositionally biased region" description="Basic and acidic residues" evidence="6">
    <location>
        <begin position="458"/>
        <end position="470"/>
    </location>
</feature>
<evidence type="ECO:0000256" key="5">
    <source>
        <dbReference type="RuleBase" id="RU362057"/>
    </source>
</evidence>
<gene>
    <name evidence="7" type="ORF">RIF29_41917</name>
</gene>
<dbReference type="InterPro" id="IPR002213">
    <property type="entry name" value="UDP_glucos_trans"/>
</dbReference>
<dbReference type="Pfam" id="PF00201">
    <property type="entry name" value="UDPGT"/>
    <property type="match status" value="1"/>
</dbReference>
<evidence type="ECO:0000313" key="7">
    <source>
        <dbReference type="EMBL" id="KAK7247041.1"/>
    </source>
</evidence>
<dbReference type="AlphaFoldDB" id="A0AAN9E6L5"/>
<comment type="similarity">
    <text evidence="1 4">Belongs to the UDP-glycosyltransferase family.</text>
</comment>
<dbReference type="PROSITE" id="PS00375">
    <property type="entry name" value="UDPGT"/>
    <property type="match status" value="1"/>
</dbReference>
<reference evidence="7 8" key="1">
    <citation type="submission" date="2024-01" db="EMBL/GenBank/DDBJ databases">
        <title>The genomes of 5 underutilized Papilionoideae crops provide insights into root nodulation and disease resistanc.</title>
        <authorList>
            <person name="Yuan L."/>
        </authorList>
    </citation>
    <scope>NUCLEOTIDE SEQUENCE [LARGE SCALE GENOMIC DNA]</scope>
    <source>
        <strain evidence="7">ZHUSHIDOU_FW_LH</strain>
        <tissue evidence="7">Leaf</tissue>
    </source>
</reference>
<keyword evidence="8" id="KW-1185">Reference proteome</keyword>